<dbReference type="Gene3D" id="3.40.190.170">
    <property type="entry name" value="Bacterial extracellular solute-binding protein, family 7"/>
    <property type="match status" value="1"/>
</dbReference>
<dbReference type="PANTHER" id="PTHR33376">
    <property type="match status" value="1"/>
</dbReference>
<reference evidence="4 5" key="1">
    <citation type="submission" date="2017-09" db="EMBL/GenBank/DDBJ databases">
        <authorList>
            <person name="Ehlers B."/>
            <person name="Leendertz F.H."/>
        </authorList>
    </citation>
    <scope>NUCLEOTIDE SEQUENCE [LARGE SCALE GENOMIC DNA]</scope>
    <source>
        <strain evidence="4 5">DSM 18289</strain>
    </source>
</reference>
<keyword evidence="5" id="KW-1185">Reference proteome</keyword>
<dbReference type="GO" id="GO:0055085">
    <property type="term" value="P:transmembrane transport"/>
    <property type="evidence" value="ECO:0007669"/>
    <property type="project" value="InterPro"/>
</dbReference>
<evidence type="ECO:0000256" key="3">
    <source>
        <dbReference type="ARBA" id="ARBA00022729"/>
    </source>
</evidence>
<dbReference type="RefSeq" id="WP_097153418.1">
    <property type="nucleotide sequence ID" value="NZ_OBEL01000002.1"/>
</dbReference>
<dbReference type="InterPro" id="IPR038404">
    <property type="entry name" value="TRAP_DctP_sf"/>
</dbReference>
<comment type="similarity">
    <text evidence="1">Belongs to the bacterial solute-binding protein 7 family.</text>
</comment>
<dbReference type="OrthoDB" id="9803763at2"/>
<dbReference type="NCBIfam" id="NF037995">
    <property type="entry name" value="TRAP_S1"/>
    <property type="match status" value="1"/>
</dbReference>
<gene>
    <name evidence="4" type="ORF">SAMN06265368_2107</name>
</gene>
<protein>
    <submittedName>
        <fullName evidence="4">TRAP-type C4-dicarboxylate transport system, substrate-binding protein</fullName>
    </submittedName>
</protein>
<keyword evidence="3" id="KW-0732">Signal</keyword>
<evidence type="ECO:0000256" key="1">
    <source>
        <dbReference type="ARBA" id="ARBA00009023"/>
    </source>
</evidence>
<evidence type="ECO:0000313" key="5">
    <source>
        <dbReference type="Proteomes" id="UP000219439"/>
    </source>
</evidence>
<proteinExistence type="inferred from homology"/>
<dbReference type="InterPro" id="IPR018389">
    <property type="entry name" value="DctP_fam"/>
</dbReference>
<dbReference type="PANTHER" id="PTHR33376:SF7">
    <property type="entry name" value="C4-DICARBOXYLATE-BINDING PROTEIN DCTB"/>
    <property type="match status" value="1"/>
</dbReference>
<dbReference type="Proteomes" id="UP000219439">
    <property type="component" value="Unassembled WGS sequence"/>
</dbReference>
<sequence length="333" mass="36984">MNKLLACAVTAIGLQFSQPLHAEESFILSHALPEAHIFHPTAKTFMKSLAKTCSGEFNVEYHLGGDLGDWTVQFEQAMVGVIPATFVFANSEVDPRLDVSFLGYVADNWETARKVYGPGGDVESLYKEILSDLGIRMMGTIPVDFGGIAMRKGDTRIPVNLPSDASGVKLRVPPMPIGRIRFEKLGFSVVPLPFSEVYTALQLGTVDGRTFAPPAEIWQMRDVIESYILTNDYFEHAFFAVNNAWFDKLSKAQQACFTTAADTAIAFSWSDAQRQSKDWMEKIKDAGIKIVKPTETQLKAIRASAMENEWKYLQDQLGNDVMARLKKASSPKN</sequence>
<organism evidence="4 5">
    <name type="scientific">Cohaesibacter gelatinilyticus</name>
    <dbReference type="NCBI Taxonomy" id="372072"/>
    <lineage>
        <taxon>Bacteria</taxon>
        <taxon>Pseudomonadati</taxon>
        <taxon>Pseudomonadota</taxon>
        <taxon>Alphaproteobacteria</taxon>
        <taxon>Hyphomicrobiales</taxon>
        <taxon>Cohaesibacteraceae</taxon>
    </lineage>
</organism>
<evidence type="ECO:0000313" key="4">
    <source>
        <dbReference type="EMBL" id="SNZ19030.1"/>
    </source>
</evidence>
<accession>A0A285PB97</accession>
<dbReference type="AlphaFoldDB" id="A0A285PB97"/>
<keyword evidence="2" id="KW-0813">Transport</keyword>
<dbReference type="EMBL" id="OBEL01000002">
    <property type="protein sequence ID" value="SNZ19030.1"/>
    <property type="molecule type" value="Genomic_DNA"/>
</dbReference>
<name>A0A285PB97_9HYPH</name>
<evidence type="ECO:0000256" key="2">
    <source>
        <dbReference type="ARBA" id="ARBA00022448"/>
    </source>
</evidence>
<dbReference type="Pfam" id="PF03480">
    <property type="entry name" value="DctP"/>
    <property type="match status" value="1"/>
</dbReference>